<accession>A0A382JBJ7</accession>
<proteinExistence type="predicted"/>
<protein>
    <submittedName>
        <fullName evidence="1">Uncharacterized protein</fullName>
    </submittedName>
</protein>
<name>A0A382JBJ7_9ZZZZ</name>
<organism evidence="1">
    <name type="scientific">marine metagenome</name>
    <dbReference type="NCBI Taxonomy" id="408172"/>
    <lineage>
        <taxon>unclassified sequences</taxon>
        <taxon>metagenomes</taxon>
        <taxon>ecological metagenomes</taxon>
    </lineage>
</organism>
<evidence type="ECO:0000313" key="1">
    <source>
        <dbReference type="EMBL" id="SVC08473.1"/>
    </source>
</evidence>
<gene>
    <name evidence="1" type="ORF">METZ01_LOCUS261327</name>
</gene>
<dbReference type="EMBL" id="UINC01072668">
    <property type="protein sequence ID" value="SVC08473.1"/>
    <property type="molecule type" value="Genomic_DNA"/>
</dbReference>
<dbReference type="AlphaFoldDB" id="A0A382JBJ7"/>
<sequence>MMIKMGGDNHPCICYASKHEMKLLLLTTIAAVMLVG</sequence>
<reference evidence="1" key="1">
    <citation type="submission" date="2018-05" db="EMBL/GenBank/DDBJ databases">
        <authorList>
            <person name="Lanie J.A."/>
            <person name="Ng W.-L."/>
            <person name="Kazmierczak K.M."/>
            <person name="Andrzejewski T.M."/>
            <person name="Davidsen T.M."/>
            <person name="Wayne K.J."/>
            <person name="Tettelin H."/>
            <person name="Glass J.I."/>
            <person name="Rusch D."/>
            <person name="Podicherti R."/>
            <person name="Tsui H.-C.T."/>
            <person name="Winkler M.E."/>
        </authorList>
    </citation>
    <scope>NUCLEOTIDE SEQUENCE</scope>
</reference>